<keyword evidence="2" id="KW-1185">Reference proteome</keyword>
<gene>
    <name evidence="1" type="ORF">DPMN_124914</name>
</gene>
<sequence>MFTENNVVRESEACPGFEEVTTYTYRHTVTVSLVKVEKYLEKCPVKSPNARQKFS</sequence>
<dbReference type="Proteomes" id="UP000828390">
    <property type="component" value="Unassembled WGS sequence"/>
</dbReference>
<comment type="caution">
    <text evidence="1">The sequence shown here is derived from an EMBL/GenBank/DDBJ whole genome shotgun (WGS) entry which is preliminary data.</text>
</comment>
<evidence type="ECO:0000313" key="1">
    <source>
        <dbReference type="EMBL" id="KAH3823115.1"/>
    </source>
</evidence>
<protein>
    <submittedName>
        <fullName evidence="1">Uncharacterized protein</fullName>
    </submittedName>
</protein>
<proteinExistence type="predicted"/>
<dbReference type="AlphaFoldDB" id="A0A9D4JSL5"/>
<accession>A0A9D4JSL5</accession>
<name>A0A9D4JSL5_DREPO</name>
<reference evidence="1" key="2">
    <citation type="submission" date="2020-11" db="EMBL/GenBank/DDBJ databases">
        <authorList>
            <person name="McCartney M.A."/>
            <person name="Auch B."/>
            <person name="Kono T."/>
            <person name="Mallez S."/>
            <person name="Becker A."/>
            <person name="Gohl D.M."/>
            <person name="Silverstein K.A.T."/>
            <person name="Koren S."/>
            <person name="Bechman K.B."/>
            <person name="Herman A."/>
            <person name="Abrahante J.E."/>
            <person name="Garbe J."/>
        </authorList>
    </citation>
    <scope>NUCLEOTIDE SEQUENCE</scope>
    <source>
        <strain evidence="1">Duluth1</strain>
        <tissue evidence="1">Whole animal</tissue>
    </source>
</reference>
<evidence type="ECO:0000313" key="2">
    <source>
        <dbReference type="Proteomes" id="UP000828390"/>
    </source>
</evidence>
<dbReference type="EMBL" id="JAIWYP010000005">
    <property type="protein sequence ID" value="KAH3823115.1"/>
    <property type="molecule type" value="Genomic_DNA"/>
</dbReference>
<organism evidence="1 2">
    <name type="scientific">Dreissena polymorpha</name>
    <name type="common">Zebra mussel</name>
    <name type="synonym">Mytilus polymorpha</name>
    <dbReference type="NCBI Taxonomy" id="45954"/>
    <lineage>
        <taxon>Eukaryota</taxon>
        <taxon>Metazoa</taxon>
        <taxon>Spiralia</taxon>
        <taxon>Lophotrochozoa</taxon>
        <taxon>Mollusca</taxon>
        <taxon>Bivalvia</taxon>
        <taxon>Autobranchia</taxon>
        <taxon>Heteroconchia</taxon>
        <taxon>Euheterodonta</taxon>
        <taxon>Imparidentia</taxon>
        <taxon>Neoheterodontei</taxon>
        <taxon>Myida</taxon>
        <taxon>Dreissenoidea</taxon>
        <taxon>Dreissenidae</taxon>
        <taxon>Dreissena</taxon>
    </lineage>
</organism>
<reference evidence="1" key="1">
    <citation type="journal article" date="2019" name="bioRxiv">
        <title>The Genome of the Zebra Mussel, Dreissena polymorpha: A Resource for Invasive Species Research.</title>
        <authorList>
            <person name="McCartney M.A."/>
            <person name="Auch B."/>
            <person name="Kono T."/>
            <person name="Mallez S."/>
            <person name="Zhang Y."/>
            <person name="Obille A."/>
            <person name="Becker A."/>
            <person name="Abrahante J.E."/>
            <person name="Garbe J."/>
            <person name="Badalamenti J.P."/>
            <person name="Herman A."/>
            <person name="Mangelson H."/>
            <person name="Liachko I."/>
            <person name="Sullivan S."/>
            <person name="Sone E.D."/>
            <person name="Koren S."/>
            <person name="Silverstein K.A.T."/>
            <person name="Beckman K.B."/>
            <person name="Gohl D.M."/>
        </authorList>
    </citation>
    <scope>NUCLEOTIDE SEQUENCE</scope>
    <source>
        <strain evidence="1">Duluth1</strain>
        <tissue evidence="1">Whole animal</tissue>
    </source>
</reference>